<feature type="coiled-coil region" evidence="1">
    <location>
        <begin position="330"/>
        <end position="364"/>
    </location>
</feature>
<sequence>MHSIHAARQAPLPSTAQKGNRFAAIRKLPTAEQSATTAAAAASAGSGAAQRTASTGVDSGAAVDTVQSLRDAQRRDADEDATDGRIRRHRYAQLVARLNAQRSLYQSTGVFVEAMLREVRQCAEVGVAAEAAAATWGLRLLSKTAGHGALDSVLESLLPAVYCEYAPEKLCRAPPAVQLQVREPDVLLDNPYFTHAMFVDEVHVDKRCVLQLQKSLEASMRANDARRNMARRLIDCQRRQCLCVAFNGWRHQVRHQRLLRVMGDNTAKRRVEETSRLRMQAVFYQWKLTVERSRTAYLTERLHDAAFQLENAKNQFQLQCYRADRLVHTAKEATEEMARVSLINDGLQRQVEELTAEQVRREKEYNEKLTRNVTQLLKLLGTYDALAHVLLRAKQVAESFVPEKPPASLASSRAASVDHGDAGVVETAAGHATASADWESASDSALHLLRQWCDAVLATVTGRGASFRPIRTFGADFASGERYLYILQYVFPEVVQTVLSVHDMDVEARLRRIRGYTVECGLRYTLVPSDLLNEREDLLVCSLSELYQRHLQRVWDKTVSRSAAELDTFRDGDMEAALTGCAAPSPTAEPAEDAPAAAHLDESAVLGHIADYVERVKGISEGFSTSLVVENELAKASSAIAAHEAHLGGERLQGRPIPLVEEVDRRAFWELPAGALDDLRSAPQLSAEAQMWDLAVTQTLPTVLQDYVDTTSRLFFLVAGENAKTVTEVGFWRFVEYSGVLVGTAQVPMDWIAAQYDHVVTPQLDAALRAVARSQSEMSVQKLRQVAYQEMDIRSATPLQFVELLVRMAVASEKGEYGLVEGTRRLLQGLQLLNREKTSPVARELYTPESQHVQRFFNEDLFRVYLFYVKQQESSRNTQEAAMATQYGGRFAAHMSVPTVLTMLEDCRFLMDKSGRTSAAGGAAADGTRPRFFISATQVRKIAATLERISGGLVSGGLSFNLFVEMLAVLAHHWCPDPLVAEPRRLAGFLAHTMQQLSARHINSTLLLGTAPSISLEGSKNIDFSCEARPGTGTAA</sequence>
<accession>A0AAW0ESN9</accession>
<keyword evidence="4" id="KW-1185">Reference proteome</keyword>
<keyword evidence="1" id="KW-0175">Coiled coil</keyword>
<dbReference type="AlphaFoldDB" id="A0AAW0ESN9"/>
<feature type="compositionally biased region" description="Low complexity" evidence="2">
    <location>
        <begin position="43"/>
        <end position="56"/>
    </location>
</feature>
<evidence type="ECO:0000256" key="1">
    <source>
        <dbReference type="SAM" id="Coils"/>
    </source>
</evidence>
<evidence type="ECO:0008006" key="5">
    <source>
        <dbReference type="Google" id="ProtNLM"/>
    </source>
</evidence>
<evidence type="ECO:0000256" key="2">
    <source>
        <dbReference type="SAM" id="MobiDB-lite"/>
    </source>
</evidence>
<dbReference type="Proteomes" id="UP001430356">
    <property type="component" value="Unassembled WGS sequence"/>
</dbReference>
<gene>
    <name evidence="3" type="ORF">NESM_000534400</name>
</gene>
<comment type="caution">
    <text evidence="3">The sequence shown here is derived from an EMBL/GenBank/DDBJ whole genome shotgun (WGS) entry which is preliminary data.</text>
</comment>
<reference evidence="3 4" key="1">
    <citation type="journal article" date="2021" name="MBio">
        <title>A New Model Trypanosomatid, Novymonas esmeraldas: Genomic Perception of Its 'Candidatus Pandoraea novymonadis' Endosymbiont.</title>
        <authorList>
            <person name="Zakharova A."/>
            <person name="Saura A."/>
            <person name="Butenko A."/>
            <person name="Podesvova L."/>
            <person name="Warmusova S."/>
            <person name="Kostygov A.Y."/>
            <person name="Nenarokova A."/>
            <person name="Lukes J."/>
            <person name="Opperdoes F.R."/>
            <person name="Yurchenko V."/>
        </authorList>
    </citation>
    <scope>NUCLEOTIDE SEQUENCE [LARGE SCALE GENOMIC DNA]</scope>
    <source>
        <strain evidence="3 4">E262AT.01</strain>
    </source>
</reference>
<protein>
    <recommendedName>
        <fullName evidence="5">Calponin-homology (CH) domain-containing protein</fullName>
    </recommendedName>
</protein>
<feature type="region of interest" description="Disordered" evidence="2">
    <location>
        <begin position="43"/>
        <end position="84"/>
    </location>
</feature>
<name>A0AAW0ESN9_9TRYP</name>
<proteinExistence type="predicted"/>
<evidence type="ECO:0000313" key="4">
    <source>
        <dbReference type="Proteomes" id="UP001430356"/>
    </source>
</evidence>
<evidence type="ECO:0000313" key="3">
    <source>
        <dbReference type="EMBL" id="KAK7196010.1"/>
    </source>
</evidence>
<dbReference type="EMBL" id="JAECZO010000066">
    <property type="protein sequence ID" value="KAK7196010.1"/>
    <property type="molecule type" value="Genomic_DNA"/>
</dbReference>
<organism evidence="3 4">
    <name type="scientific">Novymonas esmeraldas</name>
    <dbReference type="NCBI Taxonomy" id="1808958"/>
    <lineage>
        <taxon>Eukaryota</taxon>
        <taxon>Discoba</taxon>
        <taxon>Euglenozoa</taxon>
        <taxon>Kinetoplastea</taxon>
        <taxon>Metakinetoplastina</taxon>
        <taxon>Trypanosomatida</taxon>
        <taxon>Trypanosomatidae</taxon>
        <taxon>Novymonas</taxon>
    </lineage>
</organism>
<feature type="compositionally biased region" description="Basic and acidic residues" evidence="2">
    <location>
        <begin position="71"/>
        <end position="84"/>
    </location>
</feature>